<reference evidence="1 2" key="1">
    <citation type="submission" date="2024-01" db="EMBL/GenBank/DDBJ databases">
        <title>The complete chloroplast genome sequence of Lithospermum erythrorhizon: insights into the phylogenetic relationship among Boraginaceae species and the maternal lineages of purple gromwells.</title>
        <authorList>
            <person name="Okada T."/>
            <person name="Watanabe K."/>
        </authorList>
    </citation>
    <scope>NUCLEOTIDE SEQUENCE [LARGE SCALE GENOMIC DNA]</scope>
</reference>
<name>A0AAV3S468_LITER</name>
<evidence type="ECO:0000313" key="2">
    <source>
        <dbReference type="Proteomes" id="UP001454036"/>
    </source>
</evidence>
<gene>
    <name evidence="1" type="ORF">LIER_34454</name>
</gene>
<dbReference type="AlphaFoldDB" id="A0AAV3S468"/>
<sequence length="69" mass="7928">MTLADREMEDFPLPIYIYDHPKNKLKSITIDGYGSRGSGLDSRENGMMESEETKICYYEDNIISLAFDV</sequence>
<organism evidence="1 2">
    <name type="scientific">Lithospermum erythrorhizon</name>
    <name type="common">Purple gromwell</name>
    <name type="synonym">Lithospermum officinale var. erythrorhizon</name>
    <dbReference type="NCBI Taxonomy" id="34254"/>
    <lineage>
        <taxon>Eukaryota</taxon>
        <taxon>Viridiplantae</taxon>
        <taxon>Streptophyta</taxon>
        <taxon>Embryophyta</taxon>
        <taxon>Tracheophyta</taxon>
        <taxon>Spermatophyta</taxon>
        <taxon>Magnoliopsida</taxon>
        <taxon>eudicotyledons</taxon>
        <taxon>Gunneridae</taxon>
        <taxon>Pentapetalae</taxon>
        <taxon>asterids</taxon>
        <taxon>lamiids</taxon>
        <taxon>Boraginales</taxon>
        <taxon>Boraginaceae</taxon>
        <taxon>Boraginoideae</taxon>
        <taxon>Lithospermeae</taxon>
        <taxon>Lithospermum</taxon>
    </lineage>
</organism>
<protein>
    <submittedName>
        <fullName evidence="1">Uncharacterized protein</fullName>
    </submittedName>
</protein>
<keyword evidence="2" id="KW-1185">Reference proteome</keyword>
<comment type="caution">
    <text evidence="1">The sequence shown here is derived from an EMBL/GenBank/DDBJ whole genome shotgun (WGS) entry which is preliminary data.</text>
</comment>
<evidence type="ECO:0000313" key="1">
    <source>
        <dbReference type="EMBL" id="GAA0187166.1"/>
    </source>
</evidence>
<dbReference type="Proteomes" id="UP001454036">
    <property type="component" value="Unassembled WGS sequence"/>
</dbReference>
<accession>A0AAV3S468</accession>
<dbReference type="EMBL" id="BAABME010014429">
    <property type="protein sequence ID" value="GAA0187166.1"/>
    <property type="molecule type" value="Genomic_DNA"/>
</dbReference>
<proteinExistence type="predicted"/>